<dbReference type="RefSeq" id="WP_114897602.1">
    <property type="nucleotide sequence ID" value="NZ_CP031222.1"/>
</dbReference>
<dbReference type="KEGG" id="mbah:HYN46_00395"/>
<dbReference type="PANTHER" id="PTHR39456">
    <property type="entry name" value="METAL-DEPENDENT HYDROLASE"/>
    <property type="match status" value="1"/>
</dbReference>
<keyword evidence="1" id="KW-0378">Hydrolase</keyword>
<evidence type="ECO:0000313" key="2">
    <source>
        <dbReference type="Proteomes" id="UP000253940"/>
    </source>
</evidence>
<keyword evidence="2" id="KW-1185">Reference proteome</keyword>
<dbReference type="AlphaFoldDB" id="A0A345P2I3"/>
<evidence type="ECO:0000313" key="1">
    <source>
        <dbReference type="EMBL" id="AXI01492.1"/>
    </source>
</evidence>
<dbReference type="PANTHER" id="PTHR39456:SF1">
    <property type="entry name" value="METAL-DEPENDENT HYDROLASE"/>
    <property type="match status" value="1"/>
</dbReference>
<dbReference type="PIRSF" id="PIRSF007580">
    <property type="entry name" value="UCP07580"/>
    <property type="match status" value="1"/>
</dbReference>
<name>A0A345P2I3_9GAMM</name>
<dbReference type="OrthoDB" id="4760165at2"/>
<sequence length="287" mass="33017">MSTALQTTLGTPDIPVRRMGFEFDDAIPKFWFEQNSYLSMLMTALSCTFPEGERMFIRAVRRFQDGIRDPQLQQDVRAFIGQEANHGKEHEAFNAFMARKGLPIDDVMAFVKKGIAFQEKRLSPERMLAKTCALEHFTALFAEKILSSPELLEKMDEGLRPLWLWHAIEESEHKSVAFDVYQEQVNNYWLRVSEMATVSVLFTFFTGLHTVELLLATHELKNTTAMRKAFTTLLGKNGFFRGMLPHYLAYYRRDYHPAQVDSSALRNQGLALLKQLTNNAVPQALFH</sequence>
<organism evidence="1 2">
    <name type="scientific">Aquirhabdus parva</name>
    <dbReference type="NCBI Taxonomy" id="2283318"/>
    <lineage>
        <taxon>Bacteria</taxon>
        <taxon>Pseudomonadati</taxon>
        <taxon>Pseudomonadota</taxon>
        <taxon>Gammaproteobacteria</taxon>
        <taxon>Moraxellales</taxon>
        <taxon>Moraxellaceae</taxon>
        <taxon>Aquirhabdus</taxon>
    </lineage>
</organism>
<dbReference type="GO" id="GO:0016787">
    <property type="term" value="F:hydrolase activity"/>
    <property type="evidence" value="ECO:0007669"/>
    <property type="project" value="UniProtKB-KW"/>
</dbReference>
<dbReference type="Proteomes" id="UP000253940">
    <property type="component" value="Chromosome"/>
</dbReference>
<protein>
    <submittedName>
        <fullName evidence="1">Metal-dependent hydrolase</fullName>
    </submittedName>
</protein>
<proteinExistence type="predicted"/>
<gene>
    <name evidence="1" type="ORF">HYN46_00395</name>
</gene>
<dbReference type="Pfam" id="PF10118">
    <property type="entry name" value="Metal_hydrol"/>
    <property type="match status" value="1"/>
</dbReference>
<dbReference type="EMBL" id="CP031222">
    <property type="protein sequence ID" value="AXI01492.1"/>
    <property type="molecule type" value="Genomic_DNA"/>
</dbReference>
<dbReference type="InterPro" id="IPR016516">
    <property type="entry name" value="UCP07580"/>
</dbReference>
<accession>A0A345P2I3</accession>
<reference evidence="1 2" key="1">
    <citation type="submission" date="2018-07" db="EMBL/GenBank/DDBJ databases">
        <title>Genome sequencing of Moraxellaceae gen. HYN0046.</title>
        <authorList>
            <person name="Kim M."/>
            <person name="Yi H."/>
        </authorList>
    </citation>
    <scope>NUCLEOTIDE SEQUENCE [LARGE SCALE GENOMIC DNA]</scope>
    <source>
        <strain evidence="1 2">HYN0046</strain>
    </source>
</reference>